<sequence>MQFMVVNSTDFQIPTGIYSNMFGPDGDPTVASAPIMQNWTIIGRLHLVRVPTLVINGKKDISQDFVVQPSFDRIQKVKRVTLENSSHSPFIEETERPVYMKLISI</sequence>
<dbReference type="InterPro" id="IPR029058">
    <property type="entry name" value="AB_hydrolase_fold"/>
</dbReference>
<comment type="caution">
    <text evidence="1">The sequence shown here is derived from an EMBL/GenBank/DDBJ whole genome shotgun (WGS) entry which is preliminary data.</text>
</comment>
<organism evidence="1">
    <name type="scientific">Psilocybe cubensis</name>
    <name type="common">Psychedelic mushroom</name>
    <name type="synonym">Stropharia cubensis</name>
    <dbReference type="NCBI Taxonomy" id="181762"/>
    <lineage>
        <taxon>Eukaryota</taxon>
        <taxon>Fungi</taxon>
        <taxon>Dikarya</taxon>
        <taxon>Basidiomycota</taxon>
        <taxon>Agaricomycotina</taxon>
        <taxon>Agaricomycetes</taxon>
        <taxon>Agaricomycetidae</taxon>
        <taxon>Agaricales</taxon>
        <taxon>Agaricineae</taxon>
        <taxon>Strophariaceae</taxon>
        <taxon>Psilocybe</taxon>
    </lineage>
</organism>
<protein>
    <submittedName>
        <fullName evidence="1">Uncharacterized protein</fullName>
    </submittedName>
</protein>
<dbReference type="SUPFAM" id="SSF53474">
    <property type="entry name" value="alpha/beta-Hydrolases"/>
    <property type="match status" value="1"/>
</dbReference>
<evidence type="ECO:0000313" key="1">
    <source>
        <dbReference type="EMBL" id="KAG5167510.1"/>
    </source>
</evidence>
<accession>A0A8H8CJQ6</accession>
<proteinExistence type="predicted"/>
<dbReference type="Gene3D" id="3.40.50.1820">
    <property type="entry name" value="alpha/beta hydrolase"/>
    <property type="match status" value="1"/>
</dbReference>
<dbReference type="EMBL" id="JAFIQS010000007">
    <property type="protein sequence ID" value="KAG5167510.1"/>
    <property type="molecule type" value="Genomic_DNA"/>
</dbReference>
<name>A0A8H8CJQ6_PSICU</name>
<dbReference type="AlphaFoldDB" id="A0A8H8CJQ6"/>
<gene>
    <name evidence="1" type="ORF">JR316_007861</name>
</gene>
<reference evidence="1" key="1">
    <citation type="submission" date="2021-02" db="EMBL/GenBank/DDBJ databases">
        <title>Psilocybe cubensis genome.</title>
        <authorList>
            <person name="Mckernan K.J."/>
            <person name="Crawford S."/>
            <person name="Trippe A."/>
            <person name="Kane L.T."/>
            <person name="Mclaughlin S."/>
        </authorList>
    </citation>
    <scope>NUCLEOTIDE SEQUENCE [LARGE SCALE GENOMIC DNA]</scope>
    <source>
        <strain evidence="1">MGC-MH-2018</strain>
    </source>
</reference>